<protein>
    <recommendedName>
        <fullName evidence="5">Carbohydrate esterase family 16 protein</fullName>
    </recommendedName>
</protein>
<dbReference type="PANTHER" id="PTHR22835">
    <property type="entry name" value="ZINC FINGER FYVE DOMAIN CONTAINING PROTEIN"/>
    <property type="match status" value="1"/>
</dbReference>
<keyword evidence="2" id="KW-0732">Signal</keyword>
<sequence length="305" mass="33311">MLHSMLQIAAVFALAISTTRGQAPSRYLFIFGDSYTTTGFDARAKPQPSLDNPLGNPSSPDLTLTGGANWVDFVIYDSSMPGIVAYNYAVGGSYVNHTAAQPQGPANKTADPDFISQENTFETTLSPHVGWTSTNSIFINYFGIVDVSTQVYKGRNVSCAESMLFPADIDSYFRLLEKQYSRGARKFITVLVPPIHRAPVFNYGDTAGNGPSVEQVTSSWNSAMKKGNSKFQNAHRDAKAQIVDPTDTFNTILNDPTKYGAPNATCYSVSGNPCLWVDFIHPGHELNQAFGKQMKDVIKEMLPPV</sequence>
<evidence type="ECO:0000313" key="4">
    <source>
        <dbReference type="Proteomes" id="UP000799437"/>
    </source>
</evidence>
<dbReference type="AlphaFoldDB" id="A0A6A6W942"/>
<evidence type="ECO:0000256" key="1">
    <source>
        <dbReference type="ARBA" id="ARBA00008668"/>
    </source>
</evidence>
<accession>A0A6A6W942</accession>
<comment type="similarity">
    <text evidence="1">Belongs to the 'GDSL' lipolytic enzyme family.</text>
</comment>
<feature type="chain" id="PRO_5025486809" description="Carbohydrate esterase family 16 protein" evidence="2">
    <location>
        <begin position="22"/>
        <end position="305"/>
    </location>
</feature>
<evidence type="ECO:0000313" key="3">
    <source>
        <dbReference type="EMBL" id="KAF2757611.1"/>
    </source>
</evidence>
<organism evidence="3 4">
    <name type="scientific">Pseudovirgaria hyperparasitica</name>
    <dbReference type="NCBI Taxonomy" id="470096"/>
    <lineage>
        <taxon>Eukaryota</taxon>
        <taxon>Fungi</taxon>
        <taxon>Dikarya</taxon>
        <taxon>Ascomycota</taxon>
        <taxon>Pezizomycotina</taxon>
        <taxon>Dothideomycetes</taxon>
        <taxon>Dothideomycetes incertae sedis</taxon>
        <taxon>Acrospermales</taxon>
        <taxon>Acrospermaceae</taxon>
        <taxon>Pseudovirgaria</taxon>
    </lineage>
</organism>
<dbReference type="GeneID" id="54489298"/>
<dbReference type="Gene3D" id="3.40.50.1110">
    <property type="entry name" value="SGNH hydrolase"/>
    <property type="match status" value="1"/>
</dbReference>
<dbReference type="Proteomes" id="UP000799437">
    <property type="component" value="Unassembled WGS sequence"/>
</dbReference>
<evidence type="ECO:0000256" key="2">
    <source>
        <dbReference type="SAM" id="SignalP"/>
    </source>
</evidence>
<evidence type="ECO:0008006" key="5">
    <source>
        <dbReference type="Google" id="ProtNLM"/>
    </source>
</evidence>
<dbReference type="OrthoDB" id="1600564at2759"/>
<feature type="signal peptide" evidence="2">
    <location>
        <begin position="1"/>
        <end position="21"/>
    </location>
</feature>
<gene>
    <name evidence="3" type="ORF">EJ05DRAFT_511396</name>
</gene>
<dbReference type="RefSeq" id="XP_033600062.1">
    <property type="nucleotide sequence ID" value="XM_033748244.1"/>
</dbReference>
<dbReference type="PANTHER" id="PTHR22835:SF659">
    <property type="entry name" value="GDSL LIPASE_ACYLHYDROLASE, PUTATIVE (AFU_ORTHOLOGUE AFUA_2G00510)-RELATED"/>
    <property type="match status" value="1"/>
</dbReference>
<name>A0A6A6W942_9PEZI</name>
<reference evidence="3" key="1">
    <citation type="journal article" date="2020" name="Stud. Mycol.">
        <title>101 Dothideomycetes genomes: a test case for predicting lifestyles and emergence of pathogens.</title>
        <authorList>
            <person name="Haridas S."/>
            <person name="Albert R."/>
            <person name="Binder M."/>
            <person name="Bloem J."/>
            <person name="Labutti K."/>
            <person name="Salamov A."/>
            <person name="Andreopoulos B."/>
            <person name="Baker S."/>
            <person name="Barry K."/>
            <person name="Bills G."/>
            <person name="Bluhm B."/>
            <person name="Cannon C."/>
            <person name="Castanera R."/>
            <person name="Culley D."/>
            <person name="Daum C."/>
            <person name="Ezra D."/>
            <person name="Gonzalez J."/>
            <person name="Henrissat B."/>
            <person name="Kuo A."/>
            <person name="Liang C."/>
            <person name="Lipzen A."/>
            <person name="Lutzoni F."/>
            <person name="Magnuson J."/>
            <person name="Mondo S."/>
            <person name="Nolan M."/>
            <person name="Ohm R."/>
            <person name="Pangilinan J."/>
            <person name="Park H.-J."/>
            <person name="Ramirez L."/>
            <person name="Alfaro M."/>
            <person name="Sun H."/>
            <person name="Tritt A."/>
            <person name="Yoshinaga Y."/>
            <person name="Zwiers L.-H."/>
            <person name="Turgeon B."/>
            <person name="Goodwin S."/>
            <person name="Spatafora J."/>
            <person name="Crous P."/>
            <person name="Grigoriev I."/>
        </authorList>
    </citation>
    <scope>NUCLEOTIDE SEQUENCE</scope>
    <source>
        <strain evidence="3">CBS 121739</strain>
    </source>
</reference>
<dbReference type="InterPro" id="IPR036514">
    <property type="entry name" value="SGNH_hydro_sf"/>
</dbReference>
<proteinExistence type="inferred from homology"/>
<keyword evidence="4" id="KW-1185">Reference proteome</keyword>
<dbReference type="SUPFAM" id="SSF52266">
    <property type="entry name" value="SGNH hydrolase"/>
    <property type="match status" value="1"/>
</dbReference>
<dbReference type="EMBL" id="ML996573">
    <property type="protein sequence ID" value="KAF2757611.1"/>
    <property type="molecule type" value="Genomic_DNA"/>
</dbReference>